<reference evidence="4 5" key="3">
    <citation type="submission" date="2019-11" db="EMBL/GenBank/DDBJ databases">
        <title>Type strains purchased from KCTC, JCM and DSMZ.</title>
        <authorList>
            <person name="Lu H."/>
        </authorList>
    </citation>
    <scope>NUCLEOTIDE SEQUENCE [LARGE SCALE GENOMIC DNA]</scope>
    <source>
        <strain evidence="4 5">KCTC 52429</strain>
    </source>
</reference>
<feature type="domain" description="Ice-binding protein C-terminal" evidence="2">
    <location>
        <begin position="288"/>
        <end position="311"/>
    </location>
</feature>
<evidence type="ECO:0000313" key="4">
    <source>
        <dbReference type="EMBL" id="MTV54733.1"/>
    </source>
</evidence>
<dbReference type="NCBIfam" id="NF041538">
    <property type="entry name" value="PEP_EDSA_1"/>
    <property type="match status" value="1"/>
</dbReference>
<reference evidence="6" key="2">
    <citation type="journal article" date="2019" name="Int. J. Syst. Evol. Microbiol.">
        <title>The Global Catalogue of Microorganisms (GCM) 10K type strain sequencing project: providing services to taxonomists for standard genome sequencing and annotation.</title>
        <authorList>
            <consortium name="The Broad Institute Genomics Platform"/>
            <consortium name="The Broad Institute Genome Sequencing Center for Infectious Disease"/>
            <person name="Wu L."/>
            <person name="Ma J."/>
        </authorList>
    </citation>
    <scope>NUCLEOTIDE SEQUENCE [LARGE SCALE GENOMIC DNA]</scope>
    <source>
        <strain evidence="6">CGMCC 1.15931</strain>
    </source>
</reference>
<dbReference type="OrthoDB" id="8771809at2"/>
<organism evidence="4 5">
    <name type="scientific">Pseudoduganella buxea</name>
    <dbReference type="NCBI Taxonomy" id="1949069"/>
    <lineage>
        <taxon>Bacteria</taxon>
        <taxon>Pseudomonadati</taxon>
        <taxon>Pseudomonadota</taxon>
        <taxon>Betaproteobacteria</taxon>
        <taxon>Burkholderiales</taxon>
        <taxon>Oxalobacteraceae</taxon>
        <taxon>Telluria group</taxon>
        <taxon>Pseudoduganella</taxon>
    </lineage>
</organism>
<evidence type="ECO:0000256" key="1">
    <source>
        <dbReference type="SAM" id="SignalP"/>
    </source>
</evidence>
<dbReference type="AlphaFoldDB" id="A0A6I3SZY8"/>
<dbReference type="EMBL" id="WNKZ01000059">
    <property type="protein sequence ID" value="MTV54733.1"/>
    <property type="molecule type" value="Genomic_DNA"/>
</dbReference>
<dbReference type="Proteomes" id="UP000622638">
    <property type="component" value="Unassembled WGS sequence"/>
</dbReference>
<evidence type="ECO:0000259" key="2">
    <source>
        <dbReference type="Pfam" id="PF07589"/>
    </source>
</evidence>
<dbReference type="InterPro" id="IPR048213">
    <property type="entry name" value="EDSA_1-like"/>
</dbReference>
<feature type="chain" id="PRO_5026338749" evidence="1">
    <location>
        <begin position="28"/>
        <end position="313"/>
    </location>
</feature>
<reference evidence="3" key="1">
    <citation type="journal article" date="2014" name="Int. J. Syst. Evol. Microbiol.">
        <title>Complete genome of a new Firmicutes species belonging to the dominant human colonic microbiota ('Ruminococcus bicirculans') reveals two chromosomes and a selective capacity to utilize plant glucans.</title>
        <authorList>
            <consortium name="NISC Comparative Sequencing Program"/>
            <person name="Wegmann U."/>
            <person name="Louis P."/>
            <person name="Goesmann A."/>
            <person name="Henrissat B."/>
            <person name="Duncan S.H."/>
            <person name="Flint H.J."/>
        </authorList>
    </citation>
    <scope>NUCLEOTIDE SEQUENCE</scope>
    <source>
        <strain evidence="3">CGMCC 1.15931</strain>
    </source>
</reference>
<evidence type="ECO:0000313" key="3">
    <source>
        <dbReference type="EMBL" id="GGC21393.1"/>
    </source>
</evidence>
<evidence type="ECO:0000313" key="5">
    <source>
        <dbReference type="Proteomes" id="UP000430634"/>
    </source>
</evidence>
<dbReference type="EMBL" id="BMKG01000030">
    <property type="protein sequence ID" value="GGC21393.1"/>
    <property type="molecule type" value="Genomic_DNA"/>
</dbReference>
<evidence type="ECO:0000313" key="6">
    <source>
        <dbReference type="Proteomes" id="UP000622638"/>
    </source>
</evidence>
<comment type="caution">
    <text evidence="4">The sequence shown here is derived from an EMBL/GenBank/DDBJ whole genome shotgun (WGS) entry which is preliminary data.</text>
</comment>
<proteinExistence type="predicted"/>
<protein>
    <submittedName>
        <fullName evidence="4">PEP-CTERM sorting domain-containing protein</fullName>
    </submittedName>
</protein>
<gene>
    <name evidence="3" type="ORF">GCM10011572_48540</name>
    <name evidence="4" type="ORF">GM672_18550</name>
</gene>
<sequence>MNIIRKGFMVTAAAVTLGLAAMGSAQADTFASAILDINNFRLLNGAGVAYSAADFATLSGTNDAHATASWNGIFANGADSQPILSGIQPNVPRQCAGPSCPVLGENNFNRFVVPPSPGTFGYADQALTGSVISIGAVPAGAHAQTRADAATAANENITSGNSDVGTSTTFAFQLGQSDTMTVAFDANPYTAAFVSGDAGATSNANARLSWSINIVDLSTNTSVFSFAPSELNAESNVSRTDADPGLLEYNAAGQVFSFTATTPLLTAGTTYQITIQHNTLANALQQEVPEPATLAIVAAGLLSMSLVSRRRKS</sequence>
<dbReference type="InterPro" id="IPR013424">
    <property type="entry name" value="Ice-binding_C"/>
</dbReference>
<keyword evidence="6" id="KW-1185">Reference proteome</keyword>
<keyword evidence="1" id="KW-0732">Signal</keyword>
<feature type="signal peptide" evidence="1">
    <location>
        <begin position="1"/>
        <end position="27"/>
    </location>
</feature>
<dbReference type="Proteomes" id="UP000430634">
    <property type="component" value="Unassembled WGS sequence"/>
</dbReference>
<reference evidence="3" key="4">
    <citation type="submission" date="2024-05" db="EMBL/GenBank/DDBJ databases">
        <authorList>
            <person name="Sun Q."/>
            <person name="Zhou Y."/>
        </authorList>
    </citation>
    <scope>NUCLEOTIDE SEQUENCE</scope>
    <source>
        <strain evidence="3">CGMCC 1.15931</strain>
    </source>
</reference>
<name>A0A6I3SZY8_9BURK</name>
<dbReference type="NCBIfam" id="TIGR02595">
    <property type="entry name" value="PEP_CTERM"/>
    <property type="match status" value="1"/>
</dbReference>
<dbReference type="Pfam" id="PF07589">
    <property type="entry name" value="PEP-CTERM"/>
    <property type="match status" value="1"/>
</dbReference>
<accession>A0A6I3SZY8</accession>